<keyword evidence="2" id="KW-1185">Reference proteome</keyword>
<dbReference type="Proteomes" id="UP000008909">
    <property type="component" value="Unassembled WGS sequence"/>
</dbReference>
<proteinExistence type="predicted"/>
<evidence type="ECO:0000313" key="1">
    <source>
        <dbReference type="EMBL" id="GAA49850.1"/>
    </source>
</evidence>
<gene>
    <name evidence="1" type="ORF">CLF_103677</name>
</gene>
<reference evidence="1" key="1">
    <citation type="journal article" date="2011" name="Genome Biol.">
        <title>The draft genome of the carcinogenic human liver fluke Clonorchis sinensis.</title>
        <authorList>
            <person name="Wang X."/>
            <person name="Chen W."/>
            <person name="Huang Y."/>
            <person name="Sun J."/>
            <person name="Men J."/>
            <person name="Liu H."/>
            <person name="Luo F."/>
            <person name="Guo L."/>
            <person name="Lv X."/>
            <person name="Deng C."/>
            <person name="Zhou C."/>
            <person name="Fan Y."/>
            <person name="Li X."/>
            <person name="Huang L."/>
            <person name="Hu Y."/>
            <person name="Liang C."/>
            <person name="Hu X."/>
            <person name="Xu J."/>
            <person name="Yu X."/>
        </authorList>
    </citation>
    <scope>NUCLEOTIDE SEQUENCE [LARGE SCALE GENOMIC DNA]</scope>
    <source>
        <strain evidence="1">Henan</strain>
    </source>
</reference>
<reference key="2">
    <citation type="submission" date="2011-10" db="EMBL/GenBank/DDBJ databases">
        <title>The genome and transcriptome sequence of Clonorchis sinensis provide insights into the carcinogenic liver fluke.</title>
        <authorList>
            <person name="Wang X."/>
            <person name="Huang Y."/>
            <person name="Chen W."/>
            <person name="Liu H."/>
            <person name="Guo L."/>
            <person name="Chen Y."/>
            <person name="Luo F."/>
            <person name="Zhou W."/>
            <person name="Sun J."/>
            <person name="Mao Q."/>
            <person name="Liang P."/>
            <person name="Zhou C."/>
            <person name="Tian Y."/>
            <person name="Men J."/>
            <person name="Lv X."/>
            <person name="Huang L."/>
            <person name="Zhou J."/>
            <person name="Hu Y."/>
            <person name="Li R."/>
            <person name="Zhang F."/>
            <person name="Lei H."/>
            <person name="Li X."/>
            <person name="Hu X."/>
            <person name="Liang C."/>
            <person name="Xu J."/>
            <person name="Wu Z."/>
            <person name="Yu X."/>
        </authorList>
    </citation>
    <scope>NUCLEOTIDE SEQUENCE</scope>
    <source>
        <strain>Henan</strain>
    </source>
</reference>
<dbReference type="AlphaFoldDB" id="G7YA66"/>
<organism evidence="1 2">
    <name type="scientific">Clonorchis sinensis</name>
    <name type="common">Chinese liver fluke</name>
    <dbReference type="NCBI Taxonomy" id="79923"/>
    <lineage>
        <taxon>Eukaryota</taxon>
        <taxon>Metazoa</taxon>
        <taxon>Spiralia</taxon>
        <taxon>Lophotrochozoa</taxon>
        <taxon>Platyhelminthes</taxon>
        <taxon>Trematoda</taxon>
        <taxon>Digenea</taxon>
        <taxon>Opisthorchiida</taxon>
        <taxon>Opisthorchiata</taxon>
        <taxon>Opisthorchiidae</taxon>
        <taxon>Clonorchis</taxon>
    </lineage>
</organism>
<accession>G7YA66</accession>
<protein>
    <submittedName>
        <fullName evidence="1">Uncharacterized protein</fullName>
    </submittedName>
</protein>
<dbReference type="EMBL" id="DF142990">
    <property type="protein sequence ID" value="GAA49850.1"/>
    <property type="molecule type" value="Genomic_DNA"/>
</dbReference>
<evidence type="ECO:0000313" key="2">
    <source>
        <dbReference type="Proteomes" id="UP000008909"/>
    </source>
</evidence>
<name>G7YA66_CLOSI</name>
<sequence>MRCTQCGRDTQFDRIKDDHERVCVLTKVTSQTRDSAGFQTAKDEIFSKYSEHFGTNIPRGFSIPVIRLKYADMGVPYTVRSCHTVFRYTEETRLKVAVPNAFYNRRLSIYRKVEKQFAGTVFWIQSELLVVTRSSIRSYPWSSECFSANSARYCRATEALCSCALLHSTTRHWNYPQVFGRLFVANVSSVIQKRVLGTTVDSRTLV</sequence>